<sequence length="162" mass="17710">MKFSDIEKSSWAGLKPYLDTCLLPVTGLTGLEQPWEATQELEYLRDVMDCVEVPYKGRVVTYPAFHYFGGPAAAEAVSEVVAKLKGAGFRYVIVISGHPSVGVAAIRHADLLLCPESQDGQVQSSPEFRDRVNREVQAMWQSGTKNTESEQEASEESGAGNV</sequence>
<evidence type="ECO:0000313" key="3">
    <source>
        <dbReference type="Proteomes" id="UP000639396"/>
    </source>
</evidence>
<dbReference type="InterPro" id="IPR019615">
    <property type="entry name" value="DUF2487"/>
</dbReference>
<reference evidence="2" key="1">
    <citation type="submission" date="2020-09" db="EMBL/GenBank/DDBJ databases">
        <title>A novel bacterium of genus Paenibacillus, isolated from South China Sea.</title>
        <authorList>
            <person name="Huang H."/>
            <person name="Mo K."/>
            <person name="Hu Y."/>
        </authorList>
    </citation>
    <scope>NUCLEOTIDE SEQUENCE</scope>
    <source>
        <strain evidence="2">IB182363</strain>
    </source>
</reference>
<organism evidence="2 3">
    <name type="scientific">Paenibacillus oceani</name>
    <dbReference type="NCBI Taxonomy" id="2772510"/>
    <lineage>
        <taxon>Bacteria</taxon>
        <taxon>Bacillati</taxon>
        <taxon>Bacillota</taxon>
        <taxon>Bacilli</taxon>
        <taxon>Bacillales</taxon>
        <taxon>Paenibacillaceae</taxon>
        <taxon>Paenibacillus</taxon>
    </lineage>
</organism>
<keyword evidence="3" id="KW-1185">Reference proteome</keyword>
<feature type="region of interest" description="Disordered" evidence="1">
    <location>
        <begin position="137"/>
        <end position="162"/>
    </location>
</feature>
<dbReference type="RefSeq" id="WP_190925131.1">
    <property type="nucleotide sequence ID" value="NZ_JACXJA010000005.1"/>
</dbReference>
<dbReference type="Proteomes" id="UP000639396">
    <property type="component" value="Unassembled WGS sequence"/>
</dbReference>
<name>A0A927C853_9BACL</name>
<dbReference type="Pfam" id="PF10673">
    <property type="entry name" value="DUF2487"/>
    <property type="match status" value="1"/>
</dbReference>
<evidence type="ECO:0000256" key="1">
    <source>
        <dbReference type="SAM" id="MobiDB-lite"/>
    </source>
</evidence>
<comment type="caution">
    <text evidence="2">The sequence shown here is derived from an EMBL/GenBank/DDBJ whole genome shotgun (WGS) entry which is preliminary data.</text>
</comment>
<evidence type="ECO:0000313" key="2">
    <source>
        <dbReference type="EMBL" id="MBD2861266.1"/>
    </source>
</evidence>
<dbReference type="EMBL" id="JACXJA010000005">
    <property type="protein sequence ID" value="MBD2861266.1"/>
    <property type="molecule type" value="Genomic_DNA"/>
</dbReference>
<protein>
    <submittedName>
        <fullName evidence="2">DUF2487 family protein</fullName>
    </submittedName>
</protein>
<dbReference type="AlphaFoldDB" id="A0A927C853"/>
<proteinExistence type="predicted"/>
<gene>
    <name evidence="2" type="ORF">IDH45_04590</name>
</gene>
<accession>A0A927C853</accession>